<evidence type="ECO:0000313" key="2">
    <source>
        <dbReference type="Proteomes" id="UP000712673"/>
    </source>
</evidence>
<dbReference type="EMBL" id="VGLS01000262">
    <property type="protein sequence ID" value="MBM3224120.1"/>
    <property type="molecule type" value="Genomic_DNA"/>
</dbReference>
<evidence type="ECO:0008006" key="3">
    <source>
        <dbReference type="Google" id="ProtNLM"/>
    </source>
</evidence>
<proteinExistence type="predicted"/>
<accession>A0A937W1Q9</accession>
<name>A0A937W1Q9_UNCTE</name>
<protein>
    <recommendedName>
        <fullName evidence="3">DUF4258 domain-containing protein</fullName>
    </recommendedName>
</protein>
<organism evidence="1 2">
    <name type="scientific">Tectimicrobiota bacterium</name>
    <dbReference type="NCBI Taxonomy" id="2528274"/>
    <lineage>
        <taxon>Bacteria</taxon>
        <taxon>Pseudomonadati</taxon>
        <taxon>Nitrospinota/Tectimicrobiota group</taxon>
        <taxon>Candidatus Tectimicrobiota</taxon>
    </lineage>
</organism>
<comment type="caution">
    <text evidence="1">The sequence shown here is derived from an EMBL/GenBank/DDBJ whole genome shotgun (WGS) entry which is preliminary data.</text>
</comment>
<evidence type="ECO:0000313" key="1">
    <source>
        <dbReference type="EMBL" id="MBM3224120.1"/>
    </source>
</evidence>
<gene>
    <name evidence="1" type="ORF">FJZ47_09990</name>
</gene>
<dbReference type="AlphaFoldDB" id="A0A937W1Q9"/>
<reference evidence="1" key="1">
    <citation type="submission" date="2019-03" db="EMBL/GenBank/DDBJ databases">
        <title>Lake Tanganyika Metagenome-Assembled Genomes (MAGs).</title>
        <authorList>
            <person name="Tran P."/>
        </authorList>
    </citation>
    <scope>NUCLEOTIDE SEQUENCE</scope>
    <source>
        <strain evidence="1">K_DeepCast_65m_m2_066</strain>
    </source>
</reference>
<sequence>MQRLTDVYNRSIRLTAERRQHLEIAHPEMTDQIARVMQTLANPDTIVRSRTDEMVELFYKHYPSTPVTNKFLCTVVKALPDDYFIITAYYTDTVKRGEVLWEKK</sequence>
<dbReference type="Proteomes" id="UP000712673">
    <property type="component" value="Unassembled WGS sequence"/>
</dbReference>